<reference evidence="2" key="4">
    <citation type="journal article" date="2015" name="G3 (Bethesda)">
        <title>Genome sequences of three phytopathogenic species of the Magnaporthaceae family of fungi.</title>
        <authorList>
            <person name="Okagaki L.H."/>
            <person name="Nunes C.C."/>
            <person name="Sailsbery J."/>
            <person name="Clay B."/>
            <person name="Brown D."/>
            <person name="John T."/>
            <person name="Oh Y."/>
            <person name="Young N."/>
            <person name="Fitzgerald M."/>
            <person name="Haas B.J."/>
            <person name="Zeng Q."/>
            <person name="Young S."/>
            <person name="Adiconis X."/>
            <person name="Fan L."/>
            <person name="Levin J.Z."/>
            <person name="Mitchell T.K."/>
            <person name="Okubara P.A."/>
            <person name="Farman M.L."/>
            <person name="Kohn L.M."/>
            <person name="Birren B."/>
            <person name="Ma L.-J."/>
            <person name="Dean R.A."/>
        </authorList>
    </citation>
    <scope>NUCLEOTIDE SEQUENCE</scope>
    <source>
        <strain evidence="2">R3-111a-1</strain>
    </source>
</reference>
<reference evidence="1" key="2">
    <citation type="submission" date="2010-07" db="EMBL/GenBank/DDBJ databases">
        <authorList>
            <consortium name="The Broad Institute Genome Sequencing Platform"/>
            <consortium name="Broad Institute Genome Sequencing Center for Infectious Disease"/>
            <person name="Ma L.-J."/>
            <person name="Dead R."/>
            <person name="Young S."/>
            <person name="Zeng Q."/>
            <person name="Koehrsen M."/>
            <person name="Alvarado L."/>
            <person name="Berlin A."/>
            <person name="Chapman S.B."/>
            <person name="Chen Z."/>
            <person name="Freedman E."/>
            <person name="Gellesch M."/>
            <person name="Goldberg J."/>
            <person name="Griggs A."/>
            <person name="Gujja S."/>
            <person name="Heilman E.R."/>
            <person name="Heiman D."/>
            <person name="Hepburn T."/>
            <person name="Howarth C."/>
            <person name="Jen D."/>
            <person name="Larson L."/>
            <person name="Mehta T."/>
            <person name="Neiman D."/>
            <person name="Pearson M."/>
            <person name="Roberts A."/>
            <person name="Saif S."/>
            <person name="Shea T."/>
            <person name="Shenoy N."/>
            <person name="Sisk P."/>
            <person name="Stolte C."/>
            <person name="Sykes S."/>
            <person name="Walk T."/>
            <person name="White J."/>
            <person name="Yandava C."/>
            <person name="Haas B."/>
            <person name="Nusbaum C."/>
            <person name="Birren B."/>
        </authorList>
    </citation>
    <scope>NUCLEOTIDE SEQUENCE</scope>
    <source>
        <strain evidence="1">R3-111a-1</strain>
    </source>
</reference>
<evidence type="ECO:0008006" key="4">
    <source>
        <dbReference type="Google" id="ProtNLM"/>
    </source>
</evidence>
<dbReference type="eggNOG" id="ENOG502S5WB">
    <property type="taxonomic scope" value="Eukaryota"/>
</dbReference>
<reference evidence="2" key="5">
    <citation type="submission" date="2018-04" db="UniProtKB">
        <authorList>
            <consortium name="EnsemblFungi"/>
        </authorList>
    </citation>
    <scope>IDENTIFICATION</scope>
    <source>
        <strain evidence="2">R3-111a-1</strain>
    </source>
</reference>
<reference evidence="3" key="1">
    <citation type="submission" date="2010-07" db="EMBL/GenBank/DDBJ databases">
        <title>The genome sequence of Gaeumannomyces graminis var. tritici strain R3-111a-1.</title>
        <authorList>
            <consortium name="The Broad Institute Genome Sequencing Platform"/>
            <person name="Ma L.-J."/>
            <person name="Dead R."/>
            <person name="Young S."/>
            <person name="Zeng Q."/>
            <person name="Koehrsen M."/>
            <person name="Alvarado L."/>
            <person name="Berlin A."/>
            <person name="Chapman S.B."/>
            <person name="Chen Z."/>
            <person name="Freedman E."/>
            <person name="Gellesch M."/>
            <person name="Goldberg J."/>
            <person name="Griggs A."/>
            <person name="Gujja S."/>
            <person name="Heilman E.R."/>
            <person name="Heiman D."/>
            <person name="Hepburn T."/>
            <person name="Howarth C."/>
            <person name="Jen D."/>
            <person name="Larson L."/>
            <person name="Mehta T."/>
            <person name="Neiman D."/>
            <person name="Pearson M."/>
            <person name="Roberts A."/>
            <person name="Saif S."/>
            <person name="Shea T."/>
            <person name="Shenoy N."/>
            <person name="Sisk P."/>
            <person name="Stolte C."/>
            <person name="Sykes S."/>
            <person name="Walk T."/>
            <person name="White J."/>
            <person name="Yandava C."/>
            <person name="Haas B."/>
            <person name="Nusbaum C."/>
            <person name="Birren B."/>
        </authorList>
    </citation>
    <scope>NUCLEOTIDE SEQUENCE [LARGE SCALE GENOMIC DNA]</scope>
    <source>
        <strain evidence="3">R3-111a-1</strain>
    </source>
</reference>
<dbReference type="RefSeq" id="XP_009229556.1">
    <property type="nucleotide sequence ID" value="XM_009231292.1"/>
</dbReference>
<dbReference type="STRING" id="644352.J3PIQ7"/>
<protein>
    <recommendedName>
        <fullName evidence="4">Fungal-type protein kinase domain-containing protein</fullName>
    </recommendedName>
</protein>
<dbReference type="PANTHER" id="PTHR38248">
    <property type="entry name" value="FUNK1 6"/>
    <property type="match status" value="1"/>
</dbReference>
<dbReference type="PANTHER" id="PTHR38248:SF2">
    <property type="entry name" value="FUNK1 11"/>
    <property type="match status" value="1"/>
</dbReference>
<dbReference type="GeneID" id="20353844"/>
<sequence>MADQSRIISDNPIGNGLAGFHASFDSICNEKKVLRTLDALGQLDREDLQNLTLDLLYALRNLPAARRLASRTSSGALRTDLVKLISAAASDDFDFDRVKPLLNATLADDPDDAFIWDQVYRAVTEPTPPPRPVPSSLQQTPWLYNTGGFANFSEYRQDVDRVLRSELGPFYVGLPRFREAFFGRVAGLDAASEAVLKKCTESSNPLFSSEGWREWPAGAKESDVLAWFNDILAKLDAFLKDYKPTLTYRRKPLAQPNKPIQGLTGKRKLDVGLVDDPNAGRDSRCHWSQILVPGKPKSNRFADIALKA</sequence>
<gene>
    <name evidence="2" type="primary">20353844</name>
    <name evidence="1" type="ORF">GGTG_13386</name>
</gene>
<dbReference type="AlphaFoldDB" id="J3PIQ7"/>
<dbReference type="OrthoDB" id="5584477at2759"/>
<dbReference type="EnsemblFungi" id="EJT69118">
    <property type="protein sequence ID" value="EJT69118"/>
    <property type="gene ID" value="GGTG_13386"/>
</dbReference>
<dbReference type="Proteomes" id="UP000006039">
    <property type="component" value="Unassembled WGS sequence"/>
</dbReference>
<proteinExistence type="predicted"/>
<accession>J3PIQ7</accession>
<evidence type="ECO:0000313" key="1">
    <source>
        <dbReference type="EMBL" id="EJT69118.1"/>
    </source>
</evidence>
<name>J3PIQ7_GAET3</name>
<evidence type="ECO:0000313" key="3">
    <source>
        <dbReference type="Proteomes" id="UP000006039"/>
    </source>
</evidence>
<organism evidence="1">
    <name type="scientific">Gaeumannomyces tritici (strain R3-111a-1)</name>
    <name type="common">Wheat and barley take-all root rot fungus</name>
    <name type="synonym">Gaeumannomyces graminis var. tritici</name>
    <dbReference type="NCBI Taxonomy" id="644352"/>
    <lineage>
        <taxon>Eukaryota</taxon>
        <taxon>Fungi</taxon>
        <taxon>Dikarya</taxon>
        <taxon>Ascomycota</taxon>
        <taxon>Pezizomycotina</taxon>
        <taxon>Sordariomycetes</taxon>
        <taxon>Sordariomycetidae</taxon>
        <taxon>Magnaporthales</taxon>
        <taxon>Magnaporthaceae</taxon>
        <taxon>Gaeumannomyces</taxon>
    </lineage>
</organism>
<evidence type="ECO:0000313" key="2">
    <source>
        <dbReference type="EnsemblFungi" id="EJT69118"/>
    </source>
</evidence>
<dbReference type="EMBL" id="GL385406">
    <property type="protein sequence ID" value="EJT69118.1"/>
    <property type="molecule type" value="Genomic_DNA"/>
</dbReference>
<keyword evidence="3" id="KW-1185">Reference proteome</keyword>
<reference evidence="1" key="3">
    <citation type="submission" date="2010-09" db="EMBL/GenBank/DDBJ databases">
        <title>Annotation of Gaeumannomyces graminis var. tritici R3-111a-1.</title>
        <authorList>
            <consortium name="The Broad Institute Genome Sequencing Platform"/>
            <person name="Ma L.-J."/>
            <person name="Dead R."/>
            <person name="Young S.K."/>
            <person name="Zeng Q."/>
            <person name="Gargeya S."/>
            <person name="Fitzgerald M."/>
            <person name="Haas B."/>
            <person name="Abouelleil A."/>
            <person name="Alvarado L."/>
            <person name="Arachchi H.M."/>
            <person name="Berlin A."/>
            <person name="Brown A."/>
            <person name="Chapman S.B."/>
            <person name="Chen Z."/>
            <person name="Dunbar C."/>
            <person name="Freedman E."/>
            <person name="Gearin G."/>
            <person name="Gellesch M."/>
            <person name="Goldberg J."/>
            <person name="Griggs A."/>
            <person name="Gujja S."/>
            <person name="Heiman D."/>
            <person name="Howarth C."/>
            <person name="Larson L."/>
            <person name="Lui A."/>
            <person name="MacDonald P.J.P."/>
            <person name="Mehta T."/>
            <person name="Montmayeur A."/>
            <person name="Murphy C."/>
            <person name="Neiman D."/>
            <person name="Pearson M."/>
            <person name="Priest M."/>
            <person name="Roberts A."/>
            <person name="Saif S."/>
            <person name="Shea T."/>
            <person name="Shenoy N."/>
            <person name="Sisk P."/>
            <person name="Stolte C."/>
            <person name="Sykes S."/>
            <person name="Yandava C."/>
            <person name="Wortman J."/>
            <person name="Nusbaum C."/>
            <person name="Birren B."/>
        </authorList>
    </citation>
    <scope>NUCLEOTIDE SEQUENCE</scope>
    <source>
        <strain evidence="1">R3-111a-1</strain>
    </source>
</reference>
<dbReference type="VEuPathDB" id="FungiDB:GGTG_13386"/>
<dbReference type="HOGENOM" id="CLU_005513_5_1_1"/>